<reference evidence="5" key="1">
    <citation type="journal article" date="2010" name="Nat. Biotechnol.">
        <title>Draft genome sequence of the oilseed species Ricinus communis.</title>
        <authorList>
            <person name="Chan A.P."/>
            <person name="Crabtree J."/>
            <person name="Zhao Q."/>
            <person name="Lorenzi H."/>
            <person name="Orvis J."/>
            <person name="Puiu D."/>
            <person name="Melake-Berhan A."/>
            <person name="Jones K.M."/>
            <person name="Redman J."/>
            <person name="Chen G."/>
            <person name="Cahoon E.B."/>
            <person name="Gedil M."/>
            <person name="Stanke M."/>
            <person name="Haas B.J."/>
            <person name="Wortman J.R."/>
            <person name="Fraser-Liggett C.M."/>
            <person name="Ravel J."/>
            <person name="Rabinowicz P.D."/>
        </authorList>
    </citation>
    <scope>NUCLEOTIDE SEQUENCE [LARGE SCALE GENOMIC DNA]</scope>
    <source>
        <strain evidence="5">cv. Hale</strain>
    </source>
</reference>
<protein>
    <submittedName>
        <fullName evidence="4">Uncharacterized protein</fullName>
    </submittedName>
</protein>
<evidence type="ECO:0000256" key="1">
    <source>
        <dbReference type="SAM" id="MobiDB-lite"/>
    </source>
</evidence>
<feature type="transmembrane region" description="Helical" evidence="2">
    <location>
        <begin position="104"/>
        <end position="126"/>
    </location>
</feature>
<keyword evidence="3" id="KW-0732">Signal</keyword>
<dbReference type="AlphaFoldDB" id="B9T882"/>
<keyword evidence="2" id="KW-0472">Membrane</keyword>
<sequence length="140" mass="14888">MAQIIFLCFLLVNAFTGPAMASDEFHANAPSPGPSYSSQPPRKLGKHSSIAPQAAKTVHSTAEESRSLDKIGTAPSDLINGENVSLEGQVIHLRGHHHSIDKSVAGGGVIIGSLATTFLVAIFCYIRATRRHKAETEITN</sequence>
<organism evidence="4 5">
    <name type="scientific">Ricinus communis</name>
    <name type="common">Castor bean</name>
    <dbReference type="NCBI Taxonomy" id="3988"/>
    <lineage>
        <taxon>Eukaryota</taxon>
        <taxon>Viridiplantae</taxon>
        <taxon>Streptophyta</taxon>
        <taxon>Embryophyta</taxon>
        <taxon>Tracheophyta</taxon>
        <taxon>Spermatophyta</taxon>
        <taxon>Magnoliopsida</taxon>
        <taxon>eudicotyledons</taxon>
        <taxon>Gunneridae</taxon>
        <taxon>Pentapetalae</taxon>
        <taxon>rosids</taxon>
        <taxon>fabids</taxon>
        <taxon>Malpighiales</taxon>
        <taxon>Euphorbiaceae</taxon>
        <taxon>Acalyphoideae</taxon>
        <taxon>Acalypheae</taxon>
        <taxon>Ricinus</taxon>
    </lineage>
</organism>
<dbReference type="OrthoDB" id="686454at2759"/>
<keyword evidence="2" id="KW-0812">Transmembrane</keyword>
<keyword evidence="5" id="KW-1185">Reference proteome</keyword>
<name>B9T882_RICCO</name>
<evidence type="ECO:0000313" key="5">
    <source>
        <dbReference type="Proteomes" id="UP000008311"/>
    </source>
</evidence>
<evidence type="ECO:0000256" key="2">
    <source>
        <dbReference type="SAM" id="Phobius"/>
    </source>
</evidence>
<keyword evidence="2" id="KW-1133">Transmembrane helix</keyword>
<dbReference type="EMBL" id="EQ974954">
    <property type="protein sequence ID" value="EEF27931.1"/>
    <property type="molecule type" value="Genomic_DNA"/>
</dbReference>
<dbReference type="PANTHER" id="PTHR34558:SF9">
    <property type="entry name" value="F3L24.15 PROTEIN"/>
    <property type="match status" value="1"/>
</dbReference>
<dbReference type="Proteomes" id="UP000008311">
    <property type="component" value="Unassembled WGS sequence"/>
</dbReference>
<dbReference type="InParanoid" id="B9T882"/>
<feature type="region of interest" description="Disordered" evidence="1">
    <location>
        <begin position="29"/>
        <end position="74"/>
    </location>
</feature>
<evidence type="ECO:0000313" key="4">
    <source>
        <dbReference type="EMBL" id="EEF27931.1"/>
    </source>
</evidence>
<gene>
    <name evidence="4" type="ORF">RCOM_0128720</name>
</gene>
<dbReference type="PANTHER" id="PTHR34558">
    <property type="entry name" value="EXPRESSED PROTEIN"/>
    <property type="match status" value="1"/>
</dbReference>
<feature type="signal peptide" evidence="3">
    <location>
        <begin position="1"/>
        <end position="21"/>
    </location>
</feature>
<dbReference type="OMA" id="EGPTIRK"/>
<feature type="chain" id="PRO_5002892328" evidence="3">
    <location>
        <begin position="22"/>
        <end position="140"/>
    </location>
</feature>
<accession>B9T882</accession>
<evidence type="ECO:0000256" key="3">
    <source>
        <dbReference type="SAM" id="SignalP"/>
    </source>
</evidence>
<dbReference type="eggNOG" id="ENOG502S9AE">
    <property type="taxonomic scope" value="Eukaryota"/>
</dbReference>
<proteinExistence type="predicted"/>